<proteinExistence type="predicted"/>
<keyword evidence="2" id="KW-1185">Reference proteome</keyword>
<sequence length="129" mass="14880">MWSGWGKRLPRLVRISRAVGIRAEPVTCKLSLLDAARSEVLWKSRNRDWMEMNLVLSNFVERSLHNFNDEQVELLAQLLQKSDVELYPWLSGRSPVPIEMLQNDVFVLLLGYINSHHPALKHIQPGHAT</sequence>
<reference evidence="1 2" key="1">
    <citation type="submission" date="2024-02" db="EMBL/GenBank/DDBJ databases">
        <authorList>
            <person name="Chen Y."/>
            <person name="Shah S."/>
            <person name="Dougan E. K."/>
            <person name="Thang M."/>
            <person name="Chan C."/>
        </authorList>
    </citation>
    <scope>NUCLEOTIDE SEQUENCE [LARGE SCALE GENOMIC DNA]</scope>
</reference>
<dbReference type="InterPro" id="IPR005631">
    <property type="entry name" value="SDH"/>
</dbReference>
<dbReference type="Gene3D" id="1.10.150.250">
    <property type="entry name" value="Flavinator of succinate dehydrogenase"/>
    <property type="match status" value="1"/>
</dbReference>
<organism evidence="1 2">
    <name type="scientific">Durusdinium trenchii</name>
    <dbReference type="NCBI Taxonomy" id="1381693"/>
    <lineage>
        <taxon>Eukaryota</taxon>
        <taxon>Sar</taxon>
        <taxon>Alveolata</taxon>
        <taxon>Dinophyceae</taxon>
        <taxon>Suessiales</taxon>
        <taxon>Symbiodiniaceae</taxon>
        <taxon>Durusdinium</taxon>
    </lineage>
</organism>
<dbReference type="Pfam" id="PF03937">
    <property type="entry name" value="Sdh5"/>
    <property type="match status" value="1"/>
</dbReference>
<dbReference type="InterPro" id="IPR036714">
    <property type="entry name" value="SDH_sf"/>
</dbReference>
<dbReference type="EMBL" id="CAXAMN010007724">
    <property type="protein sequence ID" value="CAK9022534.1"/>
    <property type="molecule type" value="Genomic_DNA"/>
</dbReference>
<dbReference type="PANTHER" id="PTHR12469">
    <property type="entry name" value="PROTEIN EMI5 HOMOLOG, MITOCHONDRIAL"/>
    <property type="match status" value="1"/>
</dbReference>
<name>A0ABP0K7J7_9DINO</name>
<accession>A0ABP0K7J7</accession>
<dbReference type="SUPFAM" id="SSF109910">
    <property type="entry name" value="YgfY-like"/>
    <property type="match status" value="1"/>
</dbReference>
<evidence type="ECO:0000313" key="1">
    <source>
        <dbReference type="EMBL" id="CAK9022534.1"/>
    </source>
</evidence>
<dbReference type="Proteomes" id="UP001642484">
    <property type="component" value="Unassembled WGS sequence"/>
</dbReference>
<dbReference type="PANTHER" id="PTHR12469:SF2">
    <property type="entry name" value="SUCCINATE DEHYDROGENASE ASSEMBLY FACTOR 2, MITOCHONDRIAL"/>
    <property type="match status" value="1"/>
</dbReference>
<evidence type="ECO:0000313" key="2">
    <source>
        <dbReference type="Proteomes" id="UP001642484"/>
    </source>
</evidence>
<comment type="caution">
    <text evidence="1">The sequence shown here is derived from an EMBL/GenBank/DDBJ whole genome shotgun (WGS) entry which is preliminary data.</text>
</comment>
<gene>
    <name evidence="1" type="ORF">CCMP2556_LOCUS14878</name>
</gene>
<protein>
    <submittedName>
        <fullName evidence="1">Uncharacterized protein</fullName>
    </submittedName>
</protein>